<feature type="signal peptide" evidence="2">
    <location>
        <begin position="1"/>
        <end position="19"/>
    </location>
</feature>
<protein>
    <submittedName>
        <fullName evidence="3">Uncharacterized protein</fullName>
    </submittedName>
</protein>
<dbReference type="AlphaFoldDB" id="A0A1Q9CNN7"/>
<dbReference type="Proteomes" id="UP000186817">
    <property type="component" value="Unassembled WGS sequence"/>
</dbReference>
<reference evidence="3 4" key="1">
    <citation type="submission" date="2016-02" db="EMBL/GenBank/DDBJ databases">
        <title>Genome analysis of coral dinoflagellate symbionts highlights evolutionary adaptations to a symbiotic lifestyle.</title>
        <authorList>
            <person name="Aranda M."/>
            <person name="Li Y."/>
            <person name="Liew Y.J."/>
            <person name="Baumgarten S."/>
            <person name="Simakov O."/>
            <person name="Wilson M."/>
            <person name="Piel J."/>
            <person name="Ashoor H."/>
            <person name="Bougouffa S."/>
            <person name="Bajic V.B."/>
            <person name="Ryu T."/>
            <person name="Ravasi T."/>
            <person name="Bayer T."/>
            <person name="Micklem G."/>
            <person name="Kim H."/>
            <person name="Bhak J."/>
            <person name="Lajeunesse T.C."/>
            <person name="Voolstra C.R."/>
        </authorList>
    </citation>
    <scope>NUCLEOTIDE SEQUENCE [LARGE SCALE GENOMIC DNA]</scope>
    <source>
        <strain evidence="3 4">CCMP2467</strain>
    </source>
</reference>
<keyword evidence="4" id="KW-1185">Reference proteome</keyword>
<evidence type="ECO:0000313" key="3">
    <source>
        <dbReference type="EMBL" id="OLP84477.1"/>
    </source>
</evidence>
<name>A0A1Q9CNN7_SYMMI</name>
<accession>A0A1Q9CNN7</accession>
<evidence type="ECO:0000256" key="1">
    <source>
        <dbReference type="SAM" id="MobiDB-lite"/>
    </source>
</evidence>
<proteinExistence type="predicted"/>
<gene>
    <name evidence="3" type="ORF">AK812_SmicGene34641</name>
</gene>
<organism evidence="3 4">
    <name type="scientific">Symbiodinium microadriaticum</name>
    <name type="common">Dinoflagellate</name>
    <name type="synonym">Zooxanthella microadriatica</name>
    <dbReference type="NCBI Taxonomy" id="2951"/>
    <lineage>
        <taxon>Eukaryota</taxon>
        <taxon>Sar</taxon>
        <taxon>Alveolata</taxon>
        <taxon>Dinophyceae</taxon>
        <taxon>Suessiales</taxon>
        <taxon>Symbiodiniaceae</taxon>
        <taxon>Symbiodinium</taxon>
    </lineage>
</organism>
<feature type="compositionally biased region" description="Basic and acidic residues" evidence="1">
    <location>
        <begin position="119"/>
        <end position="133"/>
    </location>
</feature>
<comment type="caution">
    <text evidence="3">The sequence shown here is derived from an EMBL/GenBank/DDBJ whole genome shotgun (WGS) entry which is preliminary data.</text>
</comment>
<keyword evidence="2" id="KW-0732">Signal</keyword>
<sequence>MSPWLATALAAVLLLRLNGLQLPTELGGFGSFSVEELEDALWVVCQPPGAAEMLVCAAVLGESRRGVEDFKFVEPPVILQDEETFNDLNPESSSGGSSDSSDEDTGREREPDDDDDDDNSRKSRDDGGADKGYPDGPSSSGAITTTRTIIAPEMDFTDREFEHLLKMIEGYSLDKTSGITDQDVTNFINNAQSEP</sequence>
<feature type="chain" id="PRO_5012028267" evidence="2">
    <location>
        <begin position="20"/>
        <end position="195"/>
    </location>
</feature>
<feature type="compositionally biased region" description="Polar residues" evidence="1">
    <location>
        <begin position="137"/>
        <end position="148"/>
    </location>
</feature>
<evidence type="ECO:0000256" key="2">
    <source>
        <dbReference type="SAM" id="SignalP"/>
    </source>
</evidence>
<feature type="region of interest" description="Disordered" evidence="1">
    <location>
        <begin position="81"/>
        <end position="152"/>
    </location>
</feature>
<dbReference type="EMBL" id="LSRX01001039">
    <property type="protein sequence ID" value="OLP84477.1"/>
    <property type="molecule type" value="Genomic_DNA"/>
</dbReference>
<evidence type="ECO:0000313" key="4">
    <source>
        <dbReference type="Proteomes" id="UP000186817"/>
    </source>
</evidence>
<dbReference type="OrthoDB" id="10340295at2759"/>